<dbReference type="OrthoDB" id="9986677at2759"/>
<keyword evidence="6" id="KW-0653">Protein transport</keyword>
<accession>A0A1Y1UB67</accession>
<protein>
    <submittedName>
        <fullName evidence="10">OPT oligopeptide transporter protein-domain-containing protein</fullName>
    </submittedName>
</protein>
<keyword evidence="11" id="KW-1185">Reference proteome</keyword>
<dbReference type="InterPro" id="IPR004648">
    <property type="entry name" value="Oligpept_transpt"/>
</dbReference>
<evidence type="ECO:0000313" key="10">
    <source>
        <dbReference type="EMBL" id="ORX34325.1"/>
    </source>
</evidence>
<sequence>MSEKAPGAIPVVEYSSNDYEDIITEKKFDDTALAEEHWTPPEEWVNTFVESYSGQHGGETLPPGSDPYRVALSVFTMNEVDALAFIQQLLVEIPEDYSFDATWAARIRDLYLGHEHCQMKQDDWAYEICKTAGICRNWSCYAEVRAVLLPYDDPSDPCESFRAYLLGICWITVCTMVNTFFAPRQPGISIPGQFVQLLLVPMGRAAARFLPDWGFTIRGTRYTLNTKEPWSPKEQLLSTLMTTQASGTGNFNGLIVLRMPMFFNQAWVRFGYSLLLALANQCYGLGMAGLLRRLTVYPTQAVWPGCLPTIALNRALVAADNRGEVVNRWKISRWHLFLASGLVFIIWYWIPNVFLQSVRYFNWMTWIAPNNFPLGVVTGSWGGLGINPINCLDPSSSGADIMNFPFFA</sequence>
<organism evidence="10 11">
    <name type="scientific">Kockovaella imperatae</name>
    <dbReference type="NCBI Taxonomy" id="4999"/>
    <lineage>
        <taxon>Eukaryota</taxon>
        <taxon>Fungi</taxon>
        <taxon>Dikarya</taxon>
        <taxon>Basidiomycota</taxon>
        <taxon>Agaricomycotina</taxon>
        <taxon>Tremellomycetes</taxon>
        <taxon>Tremellales</taxon>
        <taxon>Cuniculitremaceae</taxon>
        <taxon>Kockovaella</taxon>
    </lineage>
</organism>
<dbReference type="InterPro" id="IPR004813">
    <property type="entry name" value="OPT"/>
</dbReference>
<evidence type="ECO:0000256" key="9">
    <source>
        <dbReference type="SAM" id="Phobius"/>
    </source>
</evidence>
<evidence type="ECO:0000256" key="4">
    <source>
        <dbReference type="ARBA" id="ARBA00022692"/>
    </source>
</evidence>
<dbReference type="EMBL" id="NBSH01000015">
    <property type="protein sequence ID" value="ORX34325.1"/>
    <property type="molecule type" value="Genomic_DNA"/>
</dbReference>
<keyword evidence="8 9" id="KW-0472">Membrane</keyword>
<dbReference type="AlphaFoldDB" id="A0A1Y1UB67"/>
<keyword evidence="3" id="KW-0813">Transport</keyword>
<evidence type="ECO:0000256" key="7">
    <source>
        <dbReference type="ARBA" id="ARBA00022989"/>
    </source>
</evidence>
<comment type="subcellular location">
    <subcellularLocation>
        <location evidence="1">Membrane</location>
        <topology evidence="1">Multi-pass membrane protein</topology>
    </subcellularLocation>
</comment>
<feature type="transmembrane region" description="Helical" evidence="9">
    <location>
        <begin position="331"/>
        <end position="350"/>
    </location>
</feature>
<evidence type="ECO:0000256" key="6">
    <source>
        <dbReference type="ARBA" id="ARBA00022927"/>
    </source>
</evidence>
<evidence type="ECO:0000313" key="11">
    <source>
        <dbReference type="Proteomes" id="UP000193218"/>
    </source>
</evidence>
<comment type="similarity">
    <text evidence="2">Belongs to the oligopeptide OPT transporter family.</text>
</comment>
<keyword evidence="7 9" id="KW-1133">Transmembrane helix</keyword>
<gene>
    <name evidence="10" type="ORF">BD324DRAFT_653585</name>
</gene>
<evidence type="ECO:0000256" key="3">
    <source>
        <dbReference type="ARBA" id="ARBA00022448"/>
    </source>
</evidence>
<dbReference type="Proteomes" id="UP000193218">
    <property type="component" value="Unassembled WGS sequence"/>
</dbReference>
<dbReference type="Pfam" id="PF03169">
    <property type="entry name" value="OPT"/>
    <property type="match status" value="1"/>
</dbReference>
<dbReference type="GeneID" id="33560483"/>
<evidence type="ECO:0000256" key="5">
    <source>
        <dbReference type="ARBA" id="ARBA00022856"/>
    </source>
</evidence>
<dbReference type="RefSeq" id="XP_021868603.1">
    <property type="nucleotide sequence ID" value="XM_022018674.1"/>
</dbReference>
<keyword evidence="4 9" id="KW-0812">Transmembrane</keyword>
<proteinExistence type="inferred from homology"/>
<name>A0A1Y1UB67_9TREE</name>
<evidence type="ECO:0000256" key="2">
    <source>
        <dbReference type="ARBA" id="ARBA00008807"/>
    </source>
</evidence>
<reference evidence="10 11" key="1">
    <citation type="submission" date="2017-03" db="EMBL/GenBank/DDBJ databases">
        <title>Widespread Adenine N6-methylation of Active Genes in Fungi.</title>
        <authorList>
            <consortium name="DOE Joint Genome Institute"/>
            <person name="Mondo S.J."/>
            <person name="Dannebaum R.O."/>
            <person name="Kuo R.C."/>
            <person name="Louie K.B."/>
            <person name="Bewick A.J."/>
            <person name="Labutti K."/>
            <person name="Haridas S."/>
            <person name="Kuo A."/>
            <person name="Salamov A."/>
            <person name="Ahrendt S.R."/>
            <person name="Lau R."/>
            <person name="Bowen B.P."/>
            <person name="Lipzen A."/>
            <person name="Sullivan W."/>
            <person name="Andreopoulos W.B."/>
            <person name="Clum A."/>
            <person name="Lindquist E."/>
            <person name="Daum C."/>
            <person name="Northen T.R."/>
            <person name="Ramamoorthy G."/>
            <person name="Schmitz R.J."/>
            <person name="Gryganskyi A."/>
            <person name="Culley D."/>
            <person name="Magnuson J."/>
            <person name="James T.Y."/>
            <person name="O'Malley M.A."/>
            <person name="Stajich J.E."/>
            <person name="Spatafora J.W."/>
            <person name="Visel A."/>
            <person name="Grigoriev I.V."/>
        </authorList>
    </citation>
    <scope>NUCLEOTIDE SEQUENCE [LARGE SCALE GENOMIC DNA]</scope>
    <source>
        <strain evidence="10 11">NRRL Y-17943</strain>
    </source>
</reference>
<dbReference type="InParanoid" id="A0A1Y1UB67"/>
<feature type="transmembrane region" description="Helical" evidence="9">
    <location>
        <begin position="267"/>
        <end position="289"/>
    </location>
</feature>
<evidence type="ECO:0000256" key="8">
    <source>
        <dbReference type="ARBA" id="ARBA00023136"/>
    </source>
</evidence>
<evidence type="ECO:0000256" key="1">
    <source>
        <dbReference type="ARBA" id="ARBA00004141"/>
    </source>
</evidence>
<keyword evidence="5" id="KW-0571">Peptide transport</keyword>
<comment type="caution">
    <text evidence="10">The sequence shown here is derived from an EMBL/GenBank/DDBJ whole genome shotgun (WGS) entry which is preliminary data.</text>
</comment>
<dbReference type="GO" id="GO:0016020">
    <property type="term" value="C:membrane"/>
    <property type="evidence" value="ECO:0007669"/>
    <property type="project" value="UniProtKB-SubCell"/>
</dbReference>
<dbReference type="GO" id="GO:0015031">
    <property type="term" value="P:protein transport"/>
    <property type="evidence" value="ECO:0007669"/>
    <property type="project" value="UniProtKB-KW"/>
</dbReference>
<dbReference type="GO" id="GO:0035673">
    <property type="term" value="F:oligopeptide transmembrane transporter activity"/>
    <property type="evidence" value="ECO:0007669"/>
    <property type="project" value="InterPro"/>
</dbReference>
<dbReference type="PANTHER" id="PTHR22601">
    <property type="entry name" value="ISP4 LIKE PROTEIN"/>
    <property type="match status" value="1"/>
</dbReference>